<dbReference type="PANTHER" id="PTHR40866">
    <property type="entry name" value="BED-TYPE DOMAIN-CONTAINING PROTEIN"/>
    <property type="match status" value="1"/>
</dbReference>
<protein>
    <submittedName>
        <fullName evidence="1">Uncharacterized protein</fullName>
    </submittedName>
</protein>
<organism evidence="1 2">
    <name type="scientific">Phytophthora cactorum</name>
    <dbReference type="NCBI Taxonomy" id="29920"/>
    <lineage>
        <taxon>Eukaryota</taxon>
        <taxon>Sar</taxon>
        <taxon>Stramenopiles</taxon>
        <taxon>Oomycota</taxon>
        <taxon>Peronosporomycetes</taxon>
        <taxon>Peronosporales</taxon>
        <taxon>Peronosporaceae</taxon>
        <taxon>Phytophthora</taxon>
    </lineage>
</organism>
<dbReference type="OrthoDB" id="106223at2759"/>
<evidence type="ECO:0000313" key="2">
    <source>
        <dbReference type="Proteomes" id="UP000688947"/>
    </source>
</evidence>
<sequence>MDTKDAVKCGADNLMLKDSEAMEVSVLLKDLVKLDSVTVALQSESLIMSEVRDLFDHSISKYPAMKKYLSSIASIVKNTVYEQEATGKEESGDEE</sequence>
<dbReference type="Proteomes" id="UP000688947">
    <property type="component" value="Unassembled WGS sequence"/>
</dbReference>
<proteinExistence type="predicted"/>
<evidence type="ECO:0000313" key="1">
    <source>
        <dbReference type="EMBL" id="KAG6966357.1"/>
    </source>
</evidence>
<dbReference type="VEuPathDB" id="FungiDB:PC110_g8201"/>
<dbReference type="AlphaFoldDB" id="A0A8T1US17"/>
<accession>A0A8T1US17</accession>
<dbReference type="PANTHER" id="PTHR40866:SF1">
    <property type="entry name" value="BED-TYPE DOMAIN-CONTAINING PROTEIN"/>
    <property type="match status" value="1"/>
</dbReference>
<comment type="caution">
    <text evidence="1">The sequence shown here is derived from an EMBL/GenBank/DDBJ whole genome shotgun (WGS) entry which is preliminary data.</text>
</comment>
<name>A0A8T1US17_9STRA</name>
<gene>
    <name evidence="1" type="ORF">JG687_00004887</name>
</gene>
<dbReference type="EMBL" id="JAENGZ010000176">
    <property type="protein sequence ID" value="KAG6966357.1"/>
    <property type="molecule type" value="Genomic_DNA"/>
</dbReference>
<reference evidence="1" key="1">
    <citation type="submission" date="2021-01" db="EMBL/GenBank/DDBJ databases">
        <title>Phytophthora aleatoria, a newly-described species from Pinus radiata is distinct from Phytophthora cactorum isolates based on comparative genomics.</title>
        <authorList>
            <person name="Mcdougal R."/>
            <person name="Panda P."/>
            <person name="Williams N."/>
            <person name="Studholme D.J."/>
        </authorList>
    </citation>
    <scope>NUCLEOTIDE SEQUENCE</scope>
    <source>
        <strain evidence="1">NZFS 3830</strain>
    </source>
</reference>